<feature type="compositionally biased region" description="Low complexity" evidence="1">
    <location>
        <begin position="42"/>
        <end position="54"/>
    </location>
</feature>
<gene>
    <name evidence="3" type="ORF">KIL84_012080</name>
</gene>
<keyword evidence="4" id="KW-1185">Reference proteome</keyword>
<evidence type="ECO:0000313" key="4">
    <source>
        <dbReference type="Proteomes" id="UP000827986"/>
    </source>
</evidence>
<evidence type="ECO:0000256" key="2">
    <source>
        <dbReference type="SAM" id="SignalP"/>
    </source>
</evidence>
<proteinExistence type="predicted"/>
<dbReference type="EMBL" id="JAHDVG010000474">
    <property type="protein sequence ID" value="KAH1178378.1"/>
    <property type="molecule type" value="Genomic_DNA"/>
</dbReference>
<protein>
    <submittedName>
        <fullName evidence="3">Uncharacterized protein</fullName>
    </submittedName>
</protein>
<name>A0A9D4B1P3_9SAUR</name>
<feature type="compositionally biased region" description="Basic and acidic residues" evidence="1">
    <location>
        <begin position="86"/>
        <end position="112"/>
    </location>
</feature>
<evidence type="ECO:0000256" key="1">
    <source>
        <dbReference type="SAM" id="MobiDB-lite"/>
    </source>
</evidence>
<keyword evidence="2" id="KW-0732">Signal</keyword>
<dbReference type="Proteomes" id="UP000827986">
    <property type="component" value="Unassembled WGS sequence"/>
</dbReference>
<accession>A0A9D4B1P3</accession>
<feature type="signal peptide" evidence="2">
    <location>
        <begin position="1"/>
        <end position="22"/>
    </location>
</feature>
<feature type="compositionally biased region" description="Low complexity" evidence="1">
    <location>
        <begin position="62"/>
        <end position="78"/>
    </location>
</feature>
<evidence type="ECO:0000313" key="3">
    <source>
        <dbReference type="EMBL" id="KAH1178378.1"/>
    </source>
</evidence>
<organism evidence="3 4">
    <name type="scientific">Mauremys mutica</name>
    <name type="common">yellowpond turtle</name>
    <dbReference type="NCBI Taxonomy" id="74926"/>
    <lineage>
        <taxon>Eukaryota</taxon>
        <taxon>Metazoa</taxon>
        <taxon>Chordata</taxon>
        <taxon>Craniata</taxon>
        <taxon>Vertebrata</taxon>
        <taxon>Euteleostomi</taxon>
        <taxon>Archelosauria</taxon>
        <taxon>Testudinata</taxon>
        <taxon>Testudines</taxon>
        <taxon>Cryptodira</taxon>
        <taxon>Durocryptodira</taxon>
        <taxon>Testudinoidea</taxon>
        <taxon>Geoemydidae</taxon>
        <taxon>Geoemydinae</taxon>
        <taxon>Mauremys</taxon>
    </lineage>
</organism>
<feature type="region of interest" description="Disordered" evidence="1">
    <location>
        <begin position="25"/>
        <end position="116"/>
    </location>
</feature>
<dbReference type="AlphaFoldDB" id="A0A9D4B1P3"/>
<comment type="caution">
    <text evidence="3">The sequence shown here is derived from an EMBL/GenBank/DDBJ whole genome shotgun (WGS) entry which is preliminary data.</text>
</comment>
<reference evidence="3" key="1">
    <citation type="submission" date="2021-09" db="EMBL/GenBank/DDBJ databases">
        <title>The genome of Mauremys mutica provides insights into the evolution of semi-aquatic lifestyle.</title>
        <authorList>
            <person name="Gong S."/>
            <person name="Gao Y."/>
        </authorList>
    </citation>
    <scope>NUCLEOTIDE SEQUENCE</scope>
    <source>
        <strain evidence="3">MM-2020</strain>
        <tissue evidence="3">Muscle</tissue>
    </source>
</reference>
<sequence length="166" mass="17661">MLRKMLILSALLAVFLVDPIKPQEALTTPLCGDPSMEPSIKPSTESSMETTGEPSGEGSGDPSGEPSSEPSAEPSSEPNRAPSTESTREPSVEPTKESSTKPTKEPSTEPHSKLILTFTHPLSSPLLFPTNSPPSLLHWWGQMCTGPSVASGEKEEYIGEPLLPPL</sequence>
<feature type="chain" id="PRO_5039062187" evidence="2">
    <location>
        <begin position="23"/>
        <end position="166"/>
    </location>
</feature>